<evidence type="ECO:0000313" key="3">
    <source>
        <dbReference type="Proteomes" id="UP000604825"/>
    </source>
</evidence>
<protein>
    <submittedName>
        <fullName evidence="2">Uncharacterized protein</fullName>
    </submittedName>
</protein>
<feature type="chain" id="PRO_5032739083" evidence="1">
    <location>
        <begin position="35"/>
        <end position="104"/>
    </location>
</feature>
<sequence>MAPPLAAWSNKSLVFLIVVPLLLMALLAASSASAGRAGGFQLEPDGGYCGPVRVCMEDQCSATCAVLGINGVGQCKVVGGVPTCCCVPTKPSASVGVQSTIIDP</sequence>
<gene>
    <name evidence="2" type="ORF">NCGR_LOCUS41166</name>
</gene>
<dbReference type="EMBL" id="CAJGYO010000010">
    <property type="protein sequence ID" value="CAD6257681.1"/>
    <property type="molecule type" value="Genomic_DNA"/>
</dbReference>
<organism evidence="2 3">
    <name type="scientific">Miscanthus lutarioriparius</name>
    <dbReference type="NCBI Taxonomy" id="422564"/>
    <lineage>
        <taxon>Eukaryota</taxon>
        <taxon>Viridiplantae</taxon>
        <taxon>Streptophyta</taxon>
        <taxon>Embryophyta</taxon>
        <taxon>Tracheophyta</taxon>
        <taxon>Spermatophyta</taxon>
        <taxon>Magnoliopsida</taxon>
        <taxon>Liliopsida</taxon>
        <taxon>Poales</taxon>
        <taxon>Poaceae</taxon>
        <taxon>PACMAD clade</taxon>
        <taxon>Panicoideae</taxon>
        <taxon>Andropogonodae</taxon>
        <taxon>Andropogoneae</taxon>
        <taxon>Saccharinae</taxon>
        <taxon>Miscanthus</taxon>
    </lineage>
</organism>
<evidence type="ECO:0000313" key="2">
    <source>
        <dbReference type="EMBL" id="CAD6257681.1"/>
    </source>
</evidence>
<dbReference type="AlphaFoldDB" id="A0A811QF92"/>
<comment type="caution">
    <text evidence="2">The sequence shown here is derived from an EMBL/GenBank/DDBJ whole genome shotgun (WGS) entry which is preliminary data.</text>
</comment>
<keyword evidence="1" id="KW-0732">Signal</keyword>
<accession>A0A811QF92</accession>
<dbReference type="OrthoDB" id="679465at2759"/>
<name>A0A811QF92_9POAL</name>
<dbReference type="Proteomes" id="UP000604825">
    <property type="component" value="Unassembled WGS sequence"/>
</dbReference>
<reference evidence="2" key="1">
    <citation type="submission" date="2020-10" db="EMBL/GenBank/DDBJ databases">
        <authorList>
            <person name="Han B."/>
            <person name="Lu T."/>
            <person name="Zhao Q."/>
            <person name="Huang X."/>
            <person name="Zhao Y."/>
        </authorList>
    </citation>
    <scope>NUCLEOTIDE SEQUENCE</scope>
</reference>
<evidence type="ECO:0000256" key="1">
    <source>
        <dbReference type="SAM" id="SignalP"/>
    </source>
</evidence>
<proteinExistence type="predicted"/>
<feature type="signal peptide" evidence="1">
    <location>
        <begin position="1"/>
        <end position="34"/>
    </location>
</feature>
<keyword evidence="3" id="KW-1185">Reference proteome</keyword>